<dbReference type="GO" id="GO:0008758">
    <property type="term" value="F:UDP-2,3-diacylglucosamine hydrolase activity"/>
    <property type="evidence" value="ECO:0007669"/>
    <property type="project" value="TreeGrafter"/>
</dbReference>
<protein>
    <submittedName>
        <fullName evidence="5">Metallophosphoesterase</fullName>
    </submittedName>
</protein>
<keyword evidence="3" id="KW-0812">Transmembrane</keyword>
<dbReference type="PANTHER" id="PTHR31302:SF31">
    <property type="entry name" value="PHOSPHODIESTERASE YAEI"/>
    <property type="match status" value="1"/>
</dbReference>
<gene>
    <name evidence="5" type="ORF">Bccel_2117</name>
</gene>
<feature type="transmembrane region" description="Helical" evidence="3">
    <location>
        <begin position="7"/>
        <end position="25"/>
    </location>
</feature>
<keyword evidence="2" id="KW-0378">Hydrolase</keyword>
<dbReference type="Proteomes" id="UP000036923">
    <property type="component" value="Unassembled WGS sequence"/>
</dbReference>
<dbReference type="SUPFAM" id="SSF56300">
    <property type="entry name" value="Metallo-dependent phosphatases"/>
    <property type="match status" value="1"/>
</dbReference>
<dbReference type="Pfam" id="PF00149">
    <property type="entry name" value="Metallophos"/>
    <property type="match status" value="1"/>
</dbReference>
<dbReference type="CDD" id="cd07385">
    <property type="entry name" value="MPP_YkuE_C"/>
    <property type="match status" value="1"/>
</dbReference>
<accession>A0A0L6JNA3</accession>
<name>A0A0L6JNA3_9FIRM</name>
<reference evidence="6" key="1">
    <citation type="submission" date="2015-07" db="EMBL/GenBank/DDBJ databases">
        <title>Near-Complete Genome Sequence of the Cellulolytic Bacterium Bacteroides (Pseudobacteroides) cellulosolvens ATCC 35603.</title>
        <authorList>
            <person name="Dassa B."/>
            <person name="Utturkar S.M."/>
            <person name="Klingeman D.M."/>
            <person name="Hurt R.A."/>
            <person name="Keller M."/>
            <person name="Xu J."/>
            <person name="Reddy Y.H.K."/>
            <person name="Borovok I."/>
            <person name="Grinberg I.R."/>
            <person name="Lamed R."/>
            <person name="Zhivin O."/>
            <person name="Bayer E.A."/>
            <person name="Brown S.D."/>
        </authorList>
    </citation>
    <scope>NUCLEOTIDE SEQUENCE [LARGE SCALE GENOMIC DNA]</scope>
    <source>
        <strain evidence="6">DSM 2933</strain>
    </source>
</reference>
<dbReference type="RefSeq" id="WP_036947108.1">
    <property type="nucleotide sequence ID" value="NZ_KN050764.1"/>
</dbReference>
<comment type="caution">
    <text evidence="5">The sequence shown here is derived from an EMBL/GenBank/DDBJ whole genome shotgun (WGS) entry which is preliminary data.</text>
</comment>
<dbReference type="STRING" id="398512.Bccel_2117"/>
<dbReference type="EMBL" id="LGTC01000001">
    <property type="protein sequence ID" value="KNY26852.1"/>
    <property type="molecule type" value="Genomic_DNA"/>
</dbReference>
<dbReference type="eggNOG" id="COG1408">
    <property type="taxonomic scope" value="Bacteria"/>
</dbReference>
<dbReference type="Gene3D" id="3.60.21.10">
    <property type="match status" value="1"/>
</dbReference>
<proteinExistence type="predicted"/>
<dbReference type="OrthoDB" id="9780884at2"/>
<dbReference type="GO" id="GO:0009245">
    <property type="term" value="P:lipid A biosynthetic process"/>
    <property type="evidence" value="ECO:0007669"/>
    <property type="project" value="TreeGrafter"/>
</dbReference>
<organism evidence="5 6">
    <name type="scientific">Pseudobacteroides cellulosolvens ATCC 35603 = DSM 2933</name>
    <dbReference type="NCBI Taxonomy" id="398512"/>
    <lineage>
        <taxon>Bacteria</taxon>
        <taxon>Bacillati</taxon>
        <taxon>Bacillota</taxon>
        <taxon>Clostridia</taxon>
        <taxon>Eubacteriales</taxon>
        <taxon>Oscillospiraceae</taxon>
        <taxon>Pseudobacteroides</taxon>
    </lineage>
</organism>
<evidence type="ECO:0000256" key="1">
    <source>
        <dbReference type="ARBA" id="ARBA00022723"/>
    </source>
</evidence>
<sequence length="272" mass="30887">MKIKRPKAFITLFALLIICLIYFYIQNNFIQLTHIEIHSPDIQNEIKIAHLSDLHGKEFGSNNHKLTSKVKDYNPDIIVFTGDLIDRSGKNIKESVSFLSELNKFRPVYYVPGNHEHWSGKSELVFKLLEDNGVKVLRCEMGNISIKDTKIAILGLDETTFNNNTIDESLNKLENTKAFKLLLSHYPENYSHIYKYRKIDLVLSGHAHGGQFIIPFAGGLYAPGQGFFPKYYKGIYTENGVNLVVSRGLGNSAIPVRIFNRPEIIAISLKSL</sequence>
<dbReference type="InterPro" id="IPR004843">
    <property type="entry name" value="Calcineurin-like_PHP"/>
</dbReference>
<dbReference type="AlphaFoldDB" id="A0A0L6JNA3"/>
<evidence type="ECO:0000259" key="4">
    <source>
        <dbReference type="Pfam" id="PF00149"/>
    </source>
</evidence>
<keyword evidence="1" id="KW-0479">Metal-binding</keyword>
<dbReference type="InterPro" id="IPR051158">
    <property type="entry name" value="Metallophosphoesterase_sf"/>
</dbReference>
<evidence type="ECO:0000313" key="5">
    <source>
        <dbReference type="EMBL" id="KNY26852.1"/>
    </source>
</evidence>
<evidence type="ECO:0000256" key="2">
    <source>
        <dbReference type="ARBA" id="ARBA00022801"/>
    </source>
</evidence>
<dbReference type="InterPro" id="IPR029052">
    <property type="entry name" value="Metallo-depent_PP-like"/>
</dbReference>
<dbReference type="PATRIC" id="fig|398512.5.peg.2208"/>
<feature type="domain" description="Calcineurin-like phosphoesterase" evidence="4">
    <location>
        <begin position="46"/>
        <end position="209"/>
    </location>
</feature>
<evidence type="ECO:0000313" key="6">
    <source>
        <dbReference type="Proteomes" id="UP000036923"/>
    </source>
</evidence>
<dbReference type="GO" id="GO:0016020">
    <property type="term" value="C:membrane"/>
    <property type="evidence" value="ECO:0007669"/>
    <property type="project" value="GOC"/>
</dbReference>
<keyword evidence="3" id="KW-0472">Membrane</keyword>
<keyword evidence="3" id="KW-1133">Transmembrane helix</keyword>
<evidence type="ECO:0000256" key="3">
    <source>
        <dbReference type="SAM" id="Phobius"/>
    </source>
</evidence>
<dbReference type="PANTHER" id="PTHR31302">
    <property type="entry name" value="TRANSMEMBRANE PROTEIN WITH METALLOPHOSPHOESTERASE DOMAIN-RELATED"/>
    <property type="match status" value="1"/>
</dbReference>
<keyword evidence="6" id="KW-1185">Reference proteome</keyword>
<dbReference type="GO" id="GO:0046872">
    <property type="term" value="F:metal ion binding"/>
    <property type="evidence" value="ECO:0007669"/>
    <property type="project" value="UniProtKB-KW"/>
</dbReference>